<name>A0A6A6NN55_9PEZI</name>
<dbReference type="Proteomes" id="UP000799766">
    <property type="component" value="Unassembled WGS sequence"/>
</dbReference>
<accession>A0A6A6NN55</accession>
<feature type="region of interest" description="Disordered" evidence="1">
    <location>
        <begin position="56"/>
        <end position="85"/>
    </location>
</feature>
<dbReference type="PANTHER" id="PTHR21310">
    <property type="entry name" value="AMINOGLYCOSIDE PHOSPHOTRANSFERASE-RELATED-RELATED"/>
    <property type="match status" value="1"/>
</dbReference>
<dbReference type="Gene3D" id="3.90.1200.10">
    <property type="match status" value="1"/>
</dbReference>
<sequence>MPSQTDAMNPPAEESEATKFNRMVMRKLQKAIASDAEVDITSVIPRLYSEQLAARKVHAQNDDDPAPKGREVEEPSQFSKGDLRSNLSRHASPEVLFPLAESVKTILGCDEQSPSFADNLVRMAREAETLWEPRWAGLKMVLRCGSNIALKIMMIMDDTTEYTSLQYLREKKPTVPVPEPLGLAWPRLDEVMKRSVQHQLDDMFTELRALPYPRGMPLGGVGGEGCKDLRRHVRRSEAPIWTVQQFDDWQFSNPHFGSQIYINVIRRLSPPLSQNVVFSHNDLRTENVMVSIEDGRCVITGIVDWEYSGFYPEHYECTKVMNSIQPNEDCDWFLFIPDCISPIVHPQKWLQDAVWWKHVE</sequence>
<evidence type="ECO:0000259" key="2">
    <source>
        <dbReference type="Pfam" id="PF01636"/>
    </source>
</evidence>
<keyword evidence="4" id="KW-1185">Reference proteome</keyword>
<reference evidence="3" key="1">
    <citation type="journal article" date="2020" name="Stud. Mycol.">
        <title>101 Dothideomycetes genomes: a test case for predicting lifestyles and emergence of pathogens.</title>
        <authorList>
            <person name="Haridas S."/>
            <person name="Albert R."/>
            <person name="Binder M."/>
            <person name="Bloem J."/>
            <person name="Labutti K."/>
            <person name="Salamov A."/>
            <person name="Andreopoulos B."/>
            <person name="Baker S."/>
            <person name="Barry K."/>
            <person name="Bills G."/>
            <person name="Bluhm B."/>
            <person name="Cannon C."/>
            <person name="Castanera R."/>
            <person name="Culley D."/>
            <person name="Daum C."/>
            <person name="Ezra D."/>
            <person name="Gonzalez J."/>
            <person name="Henrissat B."/>
            <person name="Kuo A."/>
            <person name="Liang C."/>
            <person name="Lipzen A."/>
            <person name="Lutzoni F."/>
            <person name="Magnuson J."/>
            <person name="Mondo S."/>
            <person name="Nolan M."/>
            <person name="Ohm R."/>
            <person name="Pangilinan J."/>
            <person name="Park H.-J."/>
            <person name="Ramirez L."/>
            <person name="Alfaro M."/>
            <person name="Sun H."/>
            <person name="Tritt A."/>
            <person name="Yoshinaga Y."/>
            <person name="Zwiers L.-H."/>
            <person name="Turgeon B."/>
            <person name="Goodwin S."/>
            <person name="Spatafora J."/>
            <person name="Crous P."/>
            <person name="Grigoriev I."/>
        </authorList>
    </citation>
    <scope>NUCLEOTIDE SEQUENCE</scope>
    <source>
        <strain evidence="3">ATCC 16933</strain>
    </source>
</reference>
<dbReference type="OrthoDB" id="4177236at2759"/>
<dbReference type="InterPro" id="IPR011009">
    <property type="entry name" value="Kinase-like_dom_sf"/>
</dbReference>
<feature type="compositionally biased region" description="Basic and acidic residues" evidence="1">
    <location>
        <begin position="59"/>
        <end position="73"/>
    </location>
</feature>
<dbReference type="AlphaFoldDB" id="A0A6A6NN55"/>
<dbReference type="Pfam" id="PF01636">
    <property type="entry name" value="APH"/>
    <property type="match status" value="1"/>
</dbReference>
<proteinExistence type="predicted"/>
<gene>
    <name evidence="3" type="ORF">BDY21DRAFT_388298</name>
</gene>
<evidence type="ECO:0000313" key="3">
    <source>
        <dbReference type="EMBL" id="KAF2453079.1"/>
    </source>
</evidence>
<feature type="region of interest" description="Disordered" evidence="1">
    <location>
        <begin position="1"/>
        <end position="20"/>
    </location>
</feature>
<evidence type="ECO:0000256" key="1">
    <source>
        <dbReference type="SAM" id="MobiDB-lite"/>
    </source>
</evidence>
<dbReference type="InterPro" id="IPR051678">
    <property type="entry name" value="AGP_Transferase"/>
</dbReference>
<dbReference type="EMBL" id="MU001700">
    <property type="protein sequence ID" value="KAF2453079.1"/>
    <property type="molecule type" value="Genomic_DNA"/>
</dbReference>
<dbReference type="PANTHER" id="PTHR21310:SF15">
    <property type="entry name" value="AMINOGLYCOSIDE PHOSPHOTRANSFERASE DOMAIN-CONTAINING PROTEIN"/>
    <property type="match status" value="1"/>
</dbReference>
<evidence type="ECO:0000313" key="4">
    <source>
        <dbReference type="Proteomes" id="UP000799766"/>
    </source>
</evidence>
<feature type="domain" description="Aminoglycoside phosphotransferase" evidence="2">
    <location>
        <begin position="205"/>
        <end position="330"/>
    </location>
</feature>
<protein>
    <recommendedName>
        <fullName evidence="2">Aminoglycoside phosphotransferase domain-containing protein</fullName>
    </recommendedName>
</protein>
<dbReference type="SUPFAM" id="SSF56112">
    <property type="entry name" value="Protein kinase-like (PK-like)"/>
    <property type="match status" value="1"/>
</dbReference>
<dbReference type="InterPro" id="IPR002575">
    <property type="entry name" value="Aminoglycoside_PTrfase"/>
</dbReference>
<organism evidence="3 4">
    <name type="scientific">Lineolata rhizophorae</name>
    <dbReference type="NCBI Taxonomy" id="578093"/>
    <lineage>
        <taxon>Eukaryota</taxon>
        <taxon>Fungi</taxon>
        <taxon>Dikarya</taxon>
        <taxon>Ascomycota</taxon>
        <taxon>Pezizomycotina</taxon>
        <taxon>Dothideomycetes</taxon>
        <taxon>Dothideomycetes incertae sedis</taxon>
        <taxon>Lineolatales</taxon>
        <taxon>Lineolataceae</taxon>
        <taxon>Lineolata</taxon>
    </lineage>
</organism>